<evidence type="ECO:0000259" key="8">
    <source>
        <dbReference type="PROSITE" id="PS00022"/>
    </source>
</evidence>
<evidence type="ECO:0000256" key="5">
    <source>
        <dbReference type="ARBA" id="ARBA00022989"/>
    </source>
</evidence>
<proteinExistence type="inferred from homology"/>
<sequence length="765" mass="84369">MRCDALEENKRVFVREKNNNNMEIHFLPSLLVLSFIATAFGDGGELTLVQELSSKPAQKLSRYGWYGNIRLTMFHIPDDTVVARWLFTVTRGSGFNCGTHNVTMYMRWGAPPVIDPVGRLFPNNTVTSPVLSLNLPMTSSQSNTTFNLSNPAPGDWYLAAHLPRDDGRIEHKGFPSCSYLFQPQLSVRRAVDTPILQATPLTQSASPDRPARLRVFVPEFVSSLSVSVSGCTWWEGLVNGDCSLSLTLGSSSPQGGLVRVNCSLIGCSAVLLAPPWNTWIRVTVDSYHSNRTTAFSISVNYTVGCKPQSVGMSGDDYINRLHGNSSTTTSPGNGSVVAEAGRHNNVSSECVWSVPVLREELDVLSVRFSPINGPNVTVTHTHPTLLTYPLNTQSTGGTLNLEITLNTTNATLGNSSVMACFSSWAPVLALNYSHPCHTGLFSAIGLSVNVSVPGTVIRLPFPQAATWYLTLQLFCNSSDCGNVTVTPQLHVSACIEDCGTYGECRLLRSFSYLYAACVCKAGWSGWGCTDDITAQSYGRQLTAVLLLTLSNLLFIPPIVIAVRRCYITEASVYLFTMFFSTFYHACDQPGLTVMCIMDYDTLQYCDFLGSVCSMWVTVLCMARVRDTFKHMLFMLGTLLIAMSMQLDRRGLWNMLGPILCAVLAMVTSWVYRGLKRKQCYPPSWRRWVLFLLPGLASALVGVCVYVFAETEDNYLYTHSLWHVLVASSVVFLLPPRETDSMNTWSPGVCGYTLCHSTKEELYTVT</sequence>
<dbReference type="PANTHER" id="PTHR14319">
    <property type="entry name" value="FIVE-SPAN TRANSMEMBRANE PROTEIN M83"/>
    <property type="match status" value="1"/>
</dbReference>
<dbReference type="InterPro" id="IPR021910">
    <property type="entry name" value="NGX6/PGAP6/MYMK"/>
</dbReference>
<organism evidence="10 11">
    <name type="scientific">Oncorhynchus kisutch</name>
    <name type="common">Coho salmon</name>
    <name type="synonym">Salmo kisutch</name>
    <dbReference type="NCBI Taxonomy" id="8019"/>
    <lineage>
        <taxon>Eukaryota</taxon>
        <taxon>Metazoa</taxon>
        <taxon>Chordata</taxon>
        <taxon>Craniata</taxon>
        <taxon>Vertebrata</taxon>
        <taxon>Euteleostomi</taxon>
        <taxon>Actinopterygii</taxon>
        <taxon>Neopterygii</taxon>
        <taxon>Teleostei</taxon>
        <taxon>Protacanthopterygii</taxon>
        <taxon>Salmoniformes</taxon>
        <taxon>Salmonidae</taxon>
        <taxon>Salmoninae</taxon>
        <taxon>Oncorhynchus</taxon>
    </lineage>
</organism>
<comment type="similarity">
    <text evidence="2">Belongs to the TMEM8 family.</text>
</comment>
<keyword evidence="4 7" id="KW-0812">Transmembrane</keyword>
<evidence type="ECO:0000256" key="1">
    <source>
        <dbReference type="ARBA" id="ARBA00004651"/>
    </source>
</evidence>
<comment type="subcellular location">
    <subcellularLocation>
        <location evidence="1">Cell membrane</location>
        <topology evidence="1">Multi-pass membrane protein</topology>
    </subcellularLocation>
</comment>
<evidence type="ECO:0000256" key="7">
    <source>
        <dbReference type="SAM" id="Phobius"/>
    </source>
</evidence>
<dbReference type="Pfam" id="PF12036">
    <property type="entry name" value="DUF3522"/>
    <property type="match status" value="1"/>
</dbReference>
<feature type="domain" description="EGF-like" evidence="8 9">
    <location>
        <begin position="517"/>
        <end position="528"/>
    </location>
</feature>
<name>A0A8C7J3D6_ONCKI</name>
<dbReference type="PANTHER" id="PTHR14319:SF7">
    <property type="entry name" value="POST-GPI ATTACHMENT TO PROTEINS FACTOR 6"/>
    <property type="match status" value="1"/>
</dbReference>
<evidence type="ECO:0000256" key="4">
    <source>
        <dbReference type="ARBA" id="ARBA00022692"/>
    </source>
</evidence>
<protein>
    <submittedName>
        <fullName evidence="10">Post-GPI attachment to proteins 6</fullName>
    </submittedName>
</protein>
<dbReference type="InterPro" id="IPR000742">
    <property type="entry name" value="EGF"/>
</dbReference>
<keyword evidence="11" id="KW-1185">Reference proteome</keyword>
<feature type="transmembrane region" description="Helical" evidence="7">
    <location>
        <begin position="541"/>
        <end position="559"/>
    </location>
</feature>
<dbReference type="PROSITE" id="PS01186">
    <property type="entry name" value="EGF_2"/>
    <property type="match status" value="1"/>
</dbReference>
<keyword evidence="6 7" id="KW-0472">Membrane</keyword>
<dbReference type="GeneTree" id="ENSGT00940000160060"/>
<evidence type="ECO:0000256" key="2">
    <source>
        <dbReference type="ARBA" id="ARBA00005542"/>
    </source>
</evidence>
<feature type="transmembrane region" description="Helical" evidence="7">
    <location>
        <begin position="652"/>
        <end position="674"/>
    </location>
</feature>
<evidence type="ECO:0000313" key="11">
    <source>
        <dbReference type="Proteomes" id="UP000694557"/>
    </source>
</evidence>
<evidence type="ECO:0000256" key="6">
    <source>
        <dbReference type="ARBA" id="ARBA00023136"/>
    </source>
</evidence>
<reference evidence="10" key="2">
    <citation type="submission" date="2025-09" db="UniProtKB">
        <authorList>
            <consortium name="Ensembl"/>
        </authorList>
    </citation>
    <scope>IDENTIFICATION</scope>
</reference>
<evidence type="ECO:0000256" key="3">
    <source>
        <dbReference type="ARBA" id="ARBA00022475"/>
    </source>
</evidence>
<dbReference type="Proteomes" id="UP000694557">
    <property type="component" value="Unassembled WGS sequence"/>
</dbReference>
<dbReference type="GO" id="GO:0005886">
    <property type="term" value="C:plasma membrane"/>
    <property type="evidence" value="ECO:0007669"/>
    <property type="project" value="UniProtKB-SubCell"/>
</dbReference>
<accession>A0A8C7J3D6</accession>
<keyword evidence="3" id="KW-1003">Cell membrane</keyword>
<dbReference type="AlphaFoldDB" id="A0A8C7J3D6"/>
<evidence type="ECO:0000259" key="9">
    <source>
        <dbReference type="PROSITE" id="PS01186"/>
    </source>
</evidence>
<dbReference type="PROSITE" id="PS00022">
    <property type="entry name" value="EGF_1"/>
    <property type="match status" value="1"/>
</dbReference>
<feature type="transmembrane region" description="Helical" evidence="7">
    <location>
        <begin position="601"/>
        <end position="621"/>
    </location>
</feature>
<feature type="transmembrane region" description="Helical" evidence="7">
    <location>
        <begin position="686"/>
        <end position="708"/>
    </location>
</feature>
<dbReference type="Ensembl" id="ENSOKIT00005085750.1">
    <property type="protein sequence ID" value="ENSOKIP00005080471.1"/>
    <property type="gene ID" value="ENSOKIG00005034734.1"/>
</dbReference>
<evidence type="ECO:0000313" key="10">
    <source>
        <dbReference type="Ensembl" id="ENSOKIP00005080471.1"/>
    </source>
</evidence>
<keyword evidence="5 7" id="KW-1133">Transmembrane helix</keyword>
<reference evidence="10" key="1">
    <citation type="submission" date="2025-08" db="UniProtKB">
        <authorList>
            <consortium name="Ensembl"/>
        </authorList>
    </citation>
    <scope>IDENTIFICATION</scope>
</reference>
<gene>
    <name evidence="10" type="primary">PGAP6</name>
</gene>
<feature type="transmembrane region" description="Helical" evidence="7">
    <location>
        <begin position="566"/>
        <end position="585"/>
    </location>
</feature>